<evidence type="ECO:0000313" key="2">
    <source>
        <dbReference type="EMBL" id="WVW85651.1"/>
    </source>
</evidence>
<dbReference type="VEuPathDB" id="FungiDB:I302_06572"/>
<reference evidence="2" key="4">
    <citation type="submission" date="2024-02" db="EMBL/GenBank/DDBJ databases">
        <title>Comparative genomics of Cryptococcus and Kwoniella reveals pathogenesis evolution and contrasting modes of karyotype evolution via chromosome fusion or intercentromeric recombination.</title>
        <authorList>
            <person name="Coelho M.A."/>
            <person name="David-Palma M."/>
            <person name="Shea T."/>
            <person name="Bowers K."/>
            <person name="McGinley-Smith S."/>
            <person name="Mohammad A.W."/>
            <person name="Gnirke A."/>
            <person name="Yurkov A.M."/>
            <person name="Nowrousian M."/>
            <person name="Sun S."/>
            <person name="Cuomo C.A."/>
            <person name="Heitman J."/>
        </authorList>
    </citation>
    <scope>NUCLEOTIDE SEQUENCE</scope>
    <source>
        <strain evidence="2">CBS 10118</strain>
    </source>
</reference>
<accession>A0A1B9FXU3</accession>
<dbReference type="EMBL" id="CP144546">
    <property type="protein sequence ID" value="WVW85651.1"/>
    <property type="molecule type" value="Genomic_DNA"/>
</dbReference>
<keyword evidence="3" id="KW-1185">Reference proteome</keyword>
<proteinExistence type="predicted"/>
<dbReference type="RefSeq" id="XP_019044659.1">
    <property type="nucleotide sequence ID" value="XM_019193182.1"/>
</dbReference>
<dbReference type="EMBL" id="KI894023">
    <property type="protein sequence ID" value="OCF23589.1"/>
    <property type="molecule type" value="Genomic_DNA"/>
</dbReference>
<dbReference type="Proteomes" id="UP000092730">
    <property type="component" value="Chromosome 6"/>
</dbReference>
<protein>
    <submittedName>
        <fullName evidence="1">Uncharacterized protein</fullName>
    </submittedName>
</protein>
<gene>
    <name evidence="1" type="ORF">I302_06572</name>
    <name evidence="2" type="ORF">I302_107689</name>
</gene>
<reference evidence="1" key="1">
    <citation type="submission" date="2013-07" db="EMBL/GenBank/DDBJ databases">
        <title>The Genome Sequence of Cryptococcus bestiolae CBS10118.</title>
        <authorList>
            <consortium name="The Broad Institute Genome Sequencing Platform"/>
            <person name="Cuomo C."/>
            <person name="Litvintseva A."/>
            <person name="Chen Y."/>
            <person name="Heitman J."/>
            <person name="Sun S."/>
            <person name="Springer D."/>
            <person name="Dromer F."/>
            <person name="Young S.K."/>
            <person name="Zeng Q."/>
            <person name="Gargeya S."/>
            <person name="Fitzgerald M."/>
            <person name="Abouelleil A."/>
            <person name="Alvarado L."/>
            <person name="Berlin A.M."/>
            <person name="Chapman S.B."/>
            <person name="Dewar J."/>
            <person name="Goldberg J."/>
            <person name="Griggs A."/>
            <person name="Gujja S."/>
            <person name="Hansen M."/>
            <person name="Howarth C."/>
            <person name="Imamovic A."/>
            <person name="Larimer J."/>
            <person name="McCowan C."/>
            <person name="Murphy C."/>
            <person name="Pearson M."/>
            <person name="Priest M."/>
            <person name="Roberts A."/>
            <person name="Saif S."/>
            <person name="Shea T."/>
            <person name="Sykes S."/>
            <person name="Wortman J."/>
            <person name="Nusbaum C."/>
            <person name="Birren B."/>
        </authorList>
    </citation>
    <scope>NUCLEOTIDE SEQUENCE [LARGE SCALE GENOMIC DNA]</scope>
    <source>
        <strain evidence="1">CBS 10118</strain>
    </source>
</reference>
<dbReference type="AlphaFoldDB" id="A0A1B9FXU3"/>
<evidence type="ECO:0000313" key="3">
    <source>
        <dbReference type="Proteomes" id="UP000092730"/>
    </source>
</evidence>
<reference evidence="1" key="3">
    <citation type="submission" date="2014-01" db="EMBL/GenBank/DDBJ databases">
        <title>Evolution of pathogenesis and genome organization in the Tremellales.</title>
        <authorList>
            <person name="Cuomo C."/>
            <person name="Litvintseva A."/>
            <person name="Heitman J."/>
            <person name="Chen Y."/>
            <person name="Sun S."/>
            <person name="Springer D."/>
            <person name="Dromer F."/>
            <person name="Young S."/>
            <person name="Zeng Q."/>
            <person name="Chapman S."/>
            <person name="Gujja S."/>
            <person name="Saif S."/>
            <person name="Birren B."/>
        </authorList>
    </citation>
    <scope>NUCLEOTIDE SEQUENCE</scope>
    <source>
        <strain evidence="1">CBS 10118</strain>
    </source>
</reference>
<dbReference type="GeneID" id="30210971"/>
<sequence>MCSRLMISGDGHSSWFHSVVVALLHSRLETLERCWTVTGEPGDKVSEAEFHLYTTEGEKTDFTMKFKDVFDGKGKADVYDIKKAWWIAGLQLAALQLEGYTGLRKDGFTWSEPDKAFKILTNEDTEIYNPRGANKEKELWALMTQSGNTPIVFSIKFEDGSFYWYAALSATVNEKREGEEDWEKGELEIYAGNRRQTEVHPFAKWADEIESVVHWKLD</sequence>
<organism evidence="1">
    <name type="scientific">Kwoniella bestiolae CBS 10118</name>
    <dbReference type="NCBI Taxonomy" id="1296100"/>
    <lineage>
        <taxon>Eukaryota</taxon>
        <taxon>Fungi</taxon>
        <taxon>Dikarya</taxon>
        <taxon>Basidiomycota</taxon>
        <taxon>Agaricomycotina</taxon>
        <taxon>Tremellomycetes</taxon>
        <taxon>Tremellales</taxon>
        <taxon>Cryptococcaceae</taxon>
        <taxon>Kwoniella</taxon>
    </lineage>
</organism>
<dbReference type="KEGG" id="kbi:30210971"/>
<reference evidence="2" key="2">
    <citation type="submission" date="2013-07" db="EMBL/GenBank/DDBJ databases">
        <authorList>
            <consortium name="The Broad Institute Genome Sequencing Platform"/>
            <person name="Cuomo C."/>
            <person name="Litvintseva A."/>
            <person name="Chen Y."/>
            <person name="Heitman J."/>
            <person name="Sun S."/>
            <person name="Springer D."/>
            <person name="Dromer F."/>
            <person name="Young S.K."/>
            <person name="Zeng Q."/>
            <person name="Gargeya S."/>
            <person name="Fitzgerald M."/>
            <person name="Abouelleil A."/>
            <person name="Alvarado L."/>
            <person name="Berlin A.M."/>
            <person name="Chapman S.B."/>
            <person name="Dewar J."/>
            <person name="Goldberg J."/>
            <person name="Griggs A."/>
            <person name="Gujja S."/>
            <person name="Hansen M."/>
            <person name="Howarth C."/>
            <person name="Imamovic A."/>
            <person name="Larimer J."/>
            <person name="McCowan C."/>
            <person name="Murphy C."/>
            <person name="Pearson M."/>
            <person name="Priest M."/>
            <person name="Roberts A."/>
            <person name="Saif S."/>
            <person name="Shea T."/>
            <person name="Sykes S."/>
            <person name="Wortman J."/>
            <person name="Nusbaum C."/>
            <person name="Birren B."/>
        </authorList>
    </citation>
    <scope>NUCLEOTIDE SEQUENCE</scope>
    <source>
        <strain evidence="2">CBS 10118</strain>
    </source>
</reference>
<evidence type="ECO:0000313" key="1">
    <source>
        <dbReference type="EMBL" id="OCF23589.1"/>
    </source>
</evidence>
<name>A0A1B9FXU3_9TREE</name>